<feature type="chain" id="PRO_5011987536" evidence="1">
    <location>
        <begin position="18"/>
        <end position="153"/>
    </location>
</feature>
<gene>
    <name evidence="2" type="ORF">ROJ8625_03851</name>
</gene>
<accession>A0A1X7A7E4</accession>
<evidence type="ECO:0000256" key="1">
    <source>
        <dbReference type="SAM" id="SignalP"/>
    </source>
</evidence>
<proteinExistence type="predicted"/>
<dbReference type="OrthoDB" id="7391054at2"/>
<dbReference type="PROSITE" id="PS51257">
    <property type="entry name" value="PROKAR_LIPOPROTEIN"/>
    <property type="match status" value="1"/>
</dbReference>
<protein>
    <submittedName>
        <fullName evidence="2">Uncharacterized protein</fullName>
    </submittedName>
</protein>
<keyword evidence="3" id="KW-1185">Reference proteome</keyword>
<feature type="signal peptide" evidence="1">
    <location>
        <begin position="1"/>
        <end position="17"/>
    </location>
</feature>
<name>A0A1X7A7E4_9RHOB</name>
<organism evidence="2 3">
    <name type="scientific">Roseivivax jejudonensis</name>
    <dbReference type="NCBI Taxonomy" id="1529041"/>
    <lineage>
        <taxon>Bacteria</taxon>
        <taxon>Pseudomonadati</taxon>
        <taxon>Pseudomonadota</taxon>
        <taxon>Alphaproteobacteria</taxon>
        <taxon>Rhodobacterales</taxon>
        <taxon>Roseobacteraceae</taxon>
        <taxon>Roseivivax</taxon>
    </lineage>
</organism>
<keyword evidence="1" id="KW-0732">Signal</keyword>
<sequence>MRPIAFLALPLVVAACAAPIAPSSGPMAQGGMAANWTLGPDGRRAVLPATGDSPQVSIACETSATGSPAPVWTVASPAPDGAGEILRIASSGFSSALGMTGVGGVWRGAVALDDASRQVLRDGSGPVTFTLRSGVSATAANAGPALDIYASCS</sequence>
<reference evidence="2 3" key="1">
    <citation type="submission" date="2017-03" db="EMBL/GenBank/DDBJ databases">
        <authorList>
            <person name="Afonso C.L."/>
            <person name="Miller P.J."/>
            <person name="Scott M.A."/>
            <person name="Spackman E."/>
            <person name="Goraichik I."/>
            <person name="Dimitrov K.M."/>
            <person name="Suarez D.L."/>
            <person name="Swayne D.E."/>
        </authorList>
    </citation>
    <scope>NUCLEOTIDE SEQUENCE [LARGE SCALE GENOMIC DNA]</scope>
    <source>
        <strain evidence="2 3">CECT 8625</strain>
    </source>
</reference>
<dbReference type="Proteomes" id="UP000193570">
    <property type="component" value="Unassembled WGS sequence"/>
</dbReference>
<evidence type="ECO:0000313" key="2">
    <source>
        <dbReference type="EMBL" id="SLN72572.1"/>
    </source>
</evidence>
<dbReference type="RefSeq" id="WP_143535201.1">
    <property type="nucleotide sequence ID" value="NZ_FWFK01000008.1"/>
</dbReference>
<dbReference type="EMBL" id="FWFK01000008">
    <property type="protein sequence ID" value="SLN72572.1"/>
    <property type="molecule type" value="Genomic_DNA"/>
</dbReference>
<dbReference type="AlphaFoldDB" id="A0A1X7A7E4"/>
<evidence type="ECO:0000313" key="3">
    <source>
        <dbReference type="Proteomes" id="UP000193570"/>
    </source>
</evidence>